<dbReference type="Pfam" id="PF00512">
    <property type="entry name" value="HisKA"/>
    <property type="match status" value="1"/>
</dbReference>
<dbReference type="Pfam" id="PF02518">
    <property type="entry name" value="HATPase_c"/>
    <property type="match status" value="1"/>
</dbReference>
<dbReference type="PROSITE" id="PS50110">
    <property type="entry name" value="RESPONSE_REGULATORY"/>
    <property type="match status" value="1"/>
</dbReference>
<dbReference type="InterPro" id="IPR003018">
    <property type="entry name" value="GAF"/>
</dbReference>
<feature type="domain" description="PAS" evidence="19">
    <location>
        <begin position="983"/>
        <end position="1059"/>
    </location>
</feature>
<evidence type="ECO:0000259" key="19">
    <source>
        <dbReference type="PROSITE" id="PS50112"/>
    </source>
</evidence>
<dbReference type="GO" id="GO:0005886">
    <property type="term" value="C:plasma membrane"/>
    <property type="evidence" value="ECO:0007669"/>
    <property type="project" value="UniProtKB-SubCell"/>
</dbReference>
<dbReference type="RefSeq" id="WP_070990123.1">
    <property type="nucleotide sequence ID" value="NZ_CBCSHD010000003.1"/>
</dbReference>
<dbReference type="PRINTS" id="PR00344">
    <property type="entry name" value="BCTRLSENSOR"/>
</dbReference>
<feature type="modified residue" description="4-aspartylphosphate" evidence="16">
    <location>
        <position position="1551"/>
    </location>
</feature>
<dbReference type="Proteomes" id="UP000180253">
    <property type="component" value="Unassembled WGS sequence"/>
</dbReference>
<dbReference type="EC" id="2.7.13.3" evidence="3"/>
<dbReference type="Gene3D" id="3.40.50.2300">
    <property type="match status" value="1"/>
</dbReference>
<dbReference type="InterPro" id="IPR036097">
    <property type="entry name" value="HisK_dim/P_sf"/>
</dbReference>
<dbReference type="SMART" id="SM00388">
    <property type="entry name" value="HisKA"/>
    <property type="match status" value="1"/>
</dbReference>
<name>A0A1S1N859_9GAMM</name>
<evidence type="ECO:0000259" key="20">
    <source>
        <dbReference type="PROSITE" id="PS50113"/>
    </source>
</evidence>
<evidence type="ECO:0000256" key="14">
    <source>
        <dbReference type="ARBA" id="ARBA00064003"/>
    </source>
</evidence>
<dbReference type="InterPro" id="IPR036641">
    <property type="entry name" value="HPT_dom_sf"/>
</dbReference>
<dbReference type="InterPro" id="IPR035965">
    <property type="entry name" value="PAS-like_dom_sf"/>
</dbReference>
<evidence type="ECO:0000256" key="12">
    <source>
        <dbReference type="ARBA" id="ARBA00023012"/>
    </source>
</evidence>
<evidence type="ECO:0000256" key="7">
    <source>
        <dbReference type="ARBA" id="ARBA00022692"/>
    </source>
</evidence>
<comment type="subcellular location">
    <subcellularLocation>
        <location evidence="2">Cell membrane</location>
        <topology evidence="2">Multi-pass membrane protein</topology>
    </subcellularLocation>
</comment>
<reference evidence="21 22" key="1">
    <citation type="submission" date="2016-10" db="EMBL/GenBank/DDBJ databases">
        <title>Pseudoalteromonas amylolytica sp. nov., isolated from the surface seawater.</title>
        <authorList>
            <person name="Wu Y.-H."/>
            <person name="Cheng H."/>
            <person name="Jin X.-B."/>
            <person name="Wang C.-S."/>
            <person name="Xu X.-W."/>
        </authorList>
    </citation>
    <scope>NUCLEOTIDE SEQUENCE [LARGE SCALE GENOMIC DNA]</scope>
    <source>
        <strain evidence="21 22">JCM 12483</strain>
    </source>
</reference>
<keyword evidence="9" id="KW-0418">Kinase</keyword>
<dbReference type="SUPFAM" id="SSF55785">
    <property type="entry name" value="PYP-like sensor domain (PAS domain)"/>
    <property type="match status" value="1"/>
</dbReference>
<dbReference type="SMART" id="SM00065">
    <property type="entry name" value="GAF"/>
    <property type="match status" value="1"/>
</dbReference>
<comment type="caution">
    <text evidence="21">The sequence shown here is derived from an EMBL/GenBank/DDBJ whole genome shotgun (WGS) entry which is preliminary data.</text>
</comment>
<dbReference type="SUPFAM" id="SSF55874">
    <property type="entry name" value="ATPase domain of HSP90 chaperone/DNA topoisomerase II/histidine kinase"/>
    <property type="match status" value="1"/>
</dbReference>
<dbReference type="SUPFAM" id="SSF55781">
    <property type="entry name" value="GAF domain-like"/>
    <property type="match status" value="1"/>
</dbReference>
<dbReference type="PANTHER" id="PTHR45339:SF1">
    <property type="entry name" value="HYBRID SIGNAL TRANSDUCTION HISTIDINE KINASE J"/>
    <property type="match status" value="1"/>
</dbReference>
<comment type="catalytic activity">
    <reaction evidence="1">
        <text>ATP + protein L-histidine = ADP + protein N-phospho-L-histidine.</text>
        <dbReference type="EC" id="2.7.13.3"/>
    </reaction>
</comment>
<dbReference type="InterPro" id="IPR003594">
    <property type="entry name" value="HATPase_dom"/>
</dbReference>
<dbReference type="Pfam" id="PF08447">
    <property type="entry name" value="PAS_3"/>
    <property type="match status" value="1"/>
</dbReference>
<dbReference type="Pfam" id="PF07495">
    <property type="entry name" value="Y_Y_Y"/>
    <property type="match status" value="1"/>
</dbReference>
<keyword evidence="6" id="KW-0808">Transferase</keyword>
<keyword evidence="11" id="KW-1133">Transmembrane helix</keyword>
<dbReference type="FunFam" id="3.30.565.10:FF:000010">
    <property type="entry name" value="Sensor histidine kinase RcsC"/>
    <property type="match status" value="1"/>
</dbReference>
<keyword evidence="5 16" id="KW-0597">Phosphoprotein</keyword>
<keyword evidence="10" id="KW-0067">ATP-binding</keyword>
<dbReference type="Gene3D" id="1.20.120.160">
    <property type="entry name" value="HPT domain"/>
    <property type="match status" value="1"/>
</dbReference>
<dbReference type="PROSITE" id="PS50109">
    <property type="entry name" value="HIS_KIN"/>
    <property type="match status" value="1"/>
</dbReference>
<evidence type="ECO:0000256" key="10">
    <source>
        <dbReference type="ARBA" id="ARBA00022840"/>
    </source>
</evidence>
<dbReference type="InterPro" id="IPR000014">
    <property type="entry name" value="PAS"/>
</dbReference>
<dbReference type="SUPFAM" id="SSF47226">
    <property type="entry name" value="Histidine-containing phosphotransfer domain, HPT domain"/>
    <property type="match status" value="1"/>
</dbReference>
<keyword evidence="13" id="KW-0472">Membrane</keyword>
<dbReference type="InterPro" id="IPR013783">
    <property type="entry name" value="Ig-like_fold"/>
</dbReference>
<evidence type="ECO:0000313" key="21">
    <source>
        <dbReference type="EMBL" id="OHU97550.1"/>
    </source>
</evidence>
<dbReference type="Pfam" id="PF07494">
    <property type="entry name" value="Reg_prop"/>
    <property type="match status" value="2"/>
</dbReference>
<evidence type="ECO:0000256" key="13">
    <source>
        <dbReference type="ARBA" id="ARBA00023136"/>
    </source>
</evidence>
<dbReference type="Gene3D" id="2.60.40.10">
    <property type="entry name" value="Immunoglobulins"/>
    <property type="match status" value="1"/>
</dbReference>
<evidence type="ECO:0000256" key="16">
    <source>
        <dbReference type="PROSITE-ProRule" id="PRU00169"/>
    </source>
</evidence>
<feature type="domain" description="Response regulatory" evidence="18">
    <location>
        <begin position="1502"/>
        <end position="1618"/>
    </location>
</feature>
<dbReference type="SUPFAM" id="SSF63829">
    <property type="entry name" value="Calcium-dependent phosphotriesterase"/>
    <property type="match status" value="2"/>
</dbReference>
<evidence type="ECO:0000256" key="15">
    <source>
        <dbReference type="ARBA" id="ARBA00068150"/>
    </source>
</evidence>
<dbReference type="Gene3D" id="1.10.287.130">
    <property type="match status" value="1"/>
</dbReference>
<dbReference type="InterPro" id="IPR001789">
    <property type="entry name" value="Sig_transdc_resp-reg_receiver"/>
</dbReference>
<keyword evidence="7" id="KW-0812">Transmembrane</keyword>
<dbReference type="CDD" id="cd16922">
    <property type="entry name" value="HATPase_EvgS-ArcB-TorS-like"/>
    <property type="match status" value="1"/>
</dbReference>
<dbReference type="InterPro" id="IPR015943">
    <property type="entry name" value="WD40/YVTN_repeat-like_dom_sf"/>
</dbReference>
<protein>
    <recommendedName>
        <fullName evidence="15">Sensory/regulatory protein RpfC</fullName>
        <ecNumber evidence="3">2.7.13.3</ecNumber>
    </recommendedName>
</protein>
<dbReference type="InterPro" id="IPR011006">
    <property type="entry name" value="CheY-like_superfamily"/>
</dbReference>
<dbReference type="CDD" id="cd17546">
    <property type="entry name" value="REC_hyHK_CKI1_RcsC-like"/>
    <property type="match status" value="1"/>
</dbReference>
<sequence>MKLPQLFLTPIIIGVLLLASLNIAYATDSGKLKVEHISAYNGLSNPQIYAVARDPQGFMWFASADGVMRYDGYQFVTYKNEPSRPDSLSANSVATILFDSQGRMWAGTWGGGLNLLQGEQSFVHFRHDPKRADSLGSDKIQSLFESQDGTLWVGTNGGGLNQLMDEQGTFKRFIFSEQVSDFDGKNRVWSIAEDISGAIWLGTSHGLHKLDRQTGQFLSFDMNSSELDHNEVRQVSFDAQGRMWVATRRSFGLFNVDTGQYKIFNLPEGGLPSVSKMLHHQGEIILSTFSGVYRFSIIKQRFVKTPHVSKLALLSSRDVRQVLIDETGLLWAATRYSGIIKVYPNPPMFTSHQNYLQDYLLSGLFRQVLSMAEARQGGVWLGTGRGLVHFDGEQTFTPFASRDVLAGDYRLRVHKLARNQYGQLFAATNFGLYRVDEQTKELHAVELFWLPDPRHSVEDISFDQQGWAWLILTGQNSVIRWRIGSEQYTTLLPNVDANFVFIDSEQRAWIGTDGEGVFRVTANGRESVQFIAHSDESSLSDNYVNQAMEYDSKIWLATNNGLTSYDLKSRQFMRYANTVSDRSFVIKSIIADNQGYIWLATSSGIYKLDTQTHAFHHFTLHDGLANNHFLARAQTASQGQILFGRVDGITRFAPEQVRVNRKIPKLVFTQAWVDEKRVRDFTQPIIMTPDNHSLRVHFSALDYQSTVDNRYRTWLVGHHSDWGDITADQTVTYRDLPPGEYELRIQGSNNHGVWNRQGISIKVIRIPAWYQTLWFQISLPVLLLLFISVAITLRFKRLSNASMRLEQRVAKRTQEIIVLAEVGKDAAASHDMHAICHTIYSHLRETLACDFFAVGAYHEKGQFVDFIFAQQNDCPLSVLDLHVKDSLTIESYCIKHNTELLLDSDACWQGYGLHANDSLNGANTQTAFCMPLIVEGKMLGFFTLQSNCEQAYGDAQLSILRVVGNHLAVALANSLSYRELKDAEQRLELAMQGANAGMWEWDSYKDILVTNSTWSSMLGYLDDELEQKYGKSVARWRALIHPDDFDHVQDTLIAYLKKQTSMFRCEYRMRAADGAWKWILTIGRSMQRDARAQNKSVFGINMDISDAKKLEVALKHAKEIAESATQAKSDFLSNMSHEIRTPMNAIIGMSYLVLDTELDRKQRNYVEKIHRSGESLLGIINDILDFSKIEAGKLDIELVPLSIEEVLSNCVDVLSIKAREKGLMINVSLDPLIPKQLQGDPLRIGQVLLNLGSNAIKFTEQDGQVMINVTLEQQLDERVTLAIAVIDSGIGMTGEQQQRLFESFNQADSSITRKYGGTGLGLAISQKLVTLMGGKIECQSTPEIGSTFSFTLSLQCLTDEQITKPQLAIEHALIVDDDQYASRVLSTYLQHANIQTHYYSASQTELLNAQFEQADIIFVDQQAQHVIASYKERRPTGLVALMAPYDTHHLEQVINGDDSILLSKPIFPTPLYTHLQELCGEKTPNKHTHIEASMSEPLAGISLLLVEDNELNQELAVALLTKQGAQVTVAGNGKQALSTLQTHTFDGILMDCQMPHMDGYETTRQIRAQTNLAQLPIIAMTASVTKDNQQAVKACGMNDIIFKPIDIAHMVSTIQQWVKPSIATHSAKPIEVSEQDVTVFSNIQGLNPRQGLHIAGGDLVLYIQLLKRFVDKQNSLLGEYEQMVSLYACDDLSQVEPTAADLVLNWAHTMKALAGNIGAYELQGAAAELEQACMQHTVQLQPHIDRVGQQIAPLISGIKHALRALKPHYKAADKTLNSALNTAQVSNKLASLATMLEDSDTDAADVVEELLGIMHDERCKGYLMRLGKVLDEYDFDAASELMLKLMSQWQVTHQDSE</sequence>
<dbReference type="NCBIfam" id="TIGR00229">
    <property type="entry name" value="sensory_box"/>
    <property type="match status" value="1"/>
</dbReference>
<dbReference type="SMART" id="SM00086">
    <property type="entry name" value="PAC"/>
    <property type="match status" value="1"/>
</dbReference>
<keyword evidence="22" id="KW-1185">Reference proteome</keyword>
<dbReference type="InterPro" id="IPR011123">
    <property type="entry name" value="Y_Y_Y"/>
</dbReference>
<dbReference type="InterPro" id="IPR001610">
    <property type="entry name" value="PAC"/>
</dbReference>
<evidence type="ECO:0000256" key="2">
    <source>
        <dbReference type="ARBA" id="ARBA00004651"/>
    </source>
</evidence>
<dbReference type="Gene3D" id="2.130.10.10">
    <property type="entry name" value="YVTN repeat-like/Quinoprotein amine dehydrogenase"/>
    <property type="match status" value="4"/>
</dbReference>
<feature type="domain" description="Histidine kinase" evidence="17">
    <location>
        <begin position="1134"/>
        <end position="1356"/>
    </location>
</feature>
<dbReference type="InterPro" id="IPR029016">
    <property type="entry name" value="GAF-like_dom_sf"/>
</dbReference>
<dbReference type="CDD" id="cd00082">
    <property type="entry name" value="HisKA"/>
    <property type="match status" value="1"/>
</dbReference>
<dbReference type="Gene3D" id="3.30.450.40">
    <property type="match status" value="1"/>
</dbReference>
<evidence type="ECO:0000313" key="22">
    <source>
        <dbReference type="Proteomes" id="UP000180253"/>
    </source>
</evidence>
<evidence type="ECO:0000256" key="8">
    <source>
        <dbReference type="ARBA" id="ARBA00022741"/>
    </source>
</evidence>
<dbReference type="PROSITE" id="PS50112">
    <property type="entry name" value="PAS"/>
    <property type="match status" value="1"/>
</dbReference>
<dbReference type="SMART" id="SM00387">
    <property type="entry name" value="HATPase_c"/>
    <property type="match status" value="1"/>
</dbReference>
<feature type="domain" description="PAC" evidence="20">
    <location>
        <begin position="1063"/>
        <end position="1116"/>
    </location>
</feature>
<dbReference type="SUPFAM" id="SSF52172">
    <property type="entry name" value="CheY-like"/>
    <property type="match status" value="2"/>
</dbReference>
<dbReference type="PANTHER" id="PTHR45339">
    <property type="entry name" value="HYBRID SIGNAL TRANSDUCTION HISTIDINE KINASE J"/>
    <property type="match status" value="1"/>
</dbReference>
<dbReference type="PROSITE" id="PS50113">
    <property type="entry name" value="PAC"/>
    <property type="match status" value="1"/>
</dbReference>
<dbReference type="Gene3D" id="3.30.450.20">
    <property type="entry name" value="PAS domain"/>
    <property type="match status" value="1"/>
</dbReference>
<evidence type="ECO:0000256" key="4">
    <source>
        <dbReference type="ARBA" id="ARBA00022475"/>
    </source>
</evidence>
<evidence type="ECO:0000256" key="1">
    <source>
        <dbReference type="ARBA" id="ARBA00000085"/>
    </source>
</evidence>
<dbReference type="InterPro" id="IPR004358">
    <property type="entry name" value="Sig_transdc_His_kin-like_C"/>
</dbReference>
<evidence type="ECO:0000259" key="18">
    <source>
        <dbReference type="PROSITE" id="PS50110"/>
    </source>
</evidence>
<evidence type="ECO:0000256" key="11">
    <source>
        <dbReference type="ARBA" id="ARBA00022989"/>
    </source>
</evidence>
<dbReference type="FunFam" id="1.10.287.130:FF:000002">
    <property type="entry name" value="Two-component osmosensing histidine kinase"/>
    <property type="match status" value="1"/>
</dbReference>
<keyword evidence="8" id="KW-0547">Nucleotide-binding</keyword>
<dbReference type="SMART" id="SM00091">
    <property type="entry name" value="PAS"/>
    <property type="match status" value="1"/>
</dbReference>
<evidence type="ECO:0000256" key="6">
    <source>
        <dbReference type="ARBA" id="ARBA00022679"/>
    </source>
</evidence>
<dbReference type="STRING" id="327939.BIW53_01950"/>
<dbReference type="InterPro" id="IPR036890">
    <property type="entry name" value="HATPase_C_sf"/>
</dbReference>
<dbReference type="GO" id="GO:0005524">
    <property type="term" value="F:ATP binding"/>
    <property type="evidence" value="ECO:0007669"/>
    <property type="project" value="UniProtKB-KW"/>
</dbReference>
<dbReference type="GO" id="GO:0000155">
    <property type="term" value="F:phosphorelay sensor kinase activity"/>
    <property type="evidence" value="ECO:0007669"/>
    <property type="project" value="InterPro"/>
</dbReference>
<dbReference type="SUPFAM" id="SSF47384">
    <property type="entry name" value="Homodimeric domain of signal transducing histidine kinase"/>
    <property type="match status" value="1"/>
</dbReference>
<dbReference type="SMART" id="SM00448">
    <property type="entry name" value="REC"/>
    <property type="match status" value="1"/>
</dbReference>
<dbReference type="Pfam" id="PF00072">
    <property type="entry name" value="Response_reg"/>
    <property type="match status" value="1"/>
</dbReference>
<dbReference type="InterPro" id="IPR003661">
    <property type="entry name" value="HisK_dim/P_dom"/>
</dbReference>
<comment type="subunit">
    <text evidence="14">At low DSF concentrations, interacts with RpfF.</text>
</comment>
<accession>A0A1S1N859</accession>
<evidence type="ECO:0000256" key="5">
    <source>
        <dbReference type="ARBA" id="ARBA00022553"/>
    </source>
</evidence>
<dbReference type="Pfam" id="PF01590">
    <property type="entry name" value="GAF"/>
    <property type="match status" value="1"/>
</dbReference>
<evidence type="ECO:0000259" key="17">
    <source>
        <dbReference type="PROSITE" id="PS50109"/>
    </source>
</evidence>
<keyword evidence="4" id="KW-1003">Cell membrane</keyword>
<dbReference type="InterPro" id="IPR005467">
    <property type="entry name" value="His_kinase_dom"/>
</dbReference>
<dbReference type="InterPro" id="IPR000700">
    <property type="entry name" value="PAS-assoc_C"/>
</dbReference>
<dbReference type="OrthoDB" id="9772100at2"/>
<keyword evidence="12" id="KW-0902">Two-component regulatory system</keyword>
<dbReference type="CDD" id="cd00130">
    <property type="entry name" value="PAS"/>
    <property type="match status" value="1"/>
</dbReference>
<proteinExistence type="predicted"/>
<organism evidence="21 22">
    <name type="scientific">Pseudoalteromonas byunsanensis</name>
    <dbReference type="NCBI Taxonomy" id="327939"/>
    <lineage>
        <taxon>Bacteria</taxon>
        <taxon>Pseudomonadati</taxon>
        <taxon>Pseudomonadota</taxon>
        <taxon>Gammaproteobacteria</taxon>
        <taxon>Alteromonadales</taxon>
        <taxon>Pseudoalteromonadaceae</taxon>
        <taxon>Pseudoalteromonas</taxon>
    </lineage>
</organism>
<evidence type="ECO:0000256" key="3">
    <source>
        <dbReference type="ARBA" id="ARBA00012438"/>
    </source>
</evidence>
<dbReference type="InterPro" id="IPR013655">
    <property type="entry name" value="PAS_fold_3"/>
</dbReference>
<dbReference type="Gene3D" id="3.30.565.10">
    <property type="entry name" value="Histidine kinase-like ATPase, C-terminal domain"/>
    <property type="match status" value="1"/>
</dbReference>
<dbReference type="EMBL" id="MNAN01000011">
    <property type="protein sequence ID" value="OHU97550.1"/>
    <property type="molecule type" value="Genomic_DNA"/>
</dbReference>
<dbReference type="InterPro" id="IPR011110">
    <property type="entry name" value="Reg_prop"/>
</dbReference>
<gene>
    <name evidence="21" type="ORF">BIW53_01950</name>
</gene>
<evidence type="ECO:0000256" key="9">
    <source>
        <dbReference type="ARBA" id="ARBA00022777"/>
    </source>
</evidence>